<dbReference type="InterPro" id="IPR003329">
    <property type="entry name" value="Cytidylyl_trans"/>
</dbReference>
<gene>
    <name evidence="2" type="ORF">E0E05_09410</name>
</gene>
<dbReference type="SUPFAM" id="SSF53448">
    <property type="entry name" value="Nucleotide-diphospho-sugar transferases"/>
    <property type="match status" value="1"/>
</dbReference>
<protein>
    <recommendedName>
        <fullName evidence="4">Acylneuraminate cytidylyltransferase</fullName>
    </recommendedName>
</protein>
<feature type="compositionally biased region" description="Polar residues" evidence="1">
    <location>
        <begin position="1"/>
        <end position="11"/>
    </location>
</feature>
<dbReference type="Proteomes" id="UP000293719">
    <property type="component" value="Chromosome"/>
</dbReference>
<dbReference type="AlphaFoldDB" id="A0A4P6V0D6"/>
<evidence type="ECO:0008006" key="4">
    <source>
        <dbReference type="Google" id="ProtNLM"/>
    </source>
</evidence>
<feature type="region of interest" description="Disordered" evidence="1">
    <location>
        <begin position="1"/>
        <end position="20"/>
    </location>
</feature>
<evidence type="ECO:0000313" key="2">
    <source>
        <dbReference type="EMBL" id="QBK30792.1"/>
    </source>
</evidence>
<organism evidence="2 3">
    <name type="scientific">Roseitalea porphyridii</name>
    <dbReference type="NCBI Taxonomy" id="1852022"/>
    <lineage>
        <taxon>Bacteria</taxon>
        <taxon>Pseudomonadati</taxon>
        <taxon>Pseudomonadota</taxon>
        <taxon>Alphaproteobacteria</taxon>
        <taxon>Hyphomicrobiales</taxon>
        <taxon>Ahrensiaceae</taxon>
        <taxon>Roseitalea</taxon>
    </lineage>
</organism>
<dbReference type="GO" id="GO:0005829">
    <property type="term" value="C:cytosol"/>
    <property type="evidence" value="ECO:0007669"/>
    <property type="project" value="TreeGrafter"/>
</dbReference>
<proteinExistence type="predicted"/>
<reference evidence="2 3" key="1">
    <citation type="journal article" date="2017" name="Int. J. Syst. Evol. Microbiol.">
        <title>Roseitalea porphyridii gen. nov., sp. nov., isolated from a red alga, and reclassification of Hoeflea suaedae Chung et al. 2013 as Pseudohoeflea suaedae gen. nov., comb. nov.</title>
        <authorList>
            <person name="Hyeon J.W."/>
            <person name="Jeong S.E."/>
            <person name="Baek K."/>
            <person name="Jeon C.O."/>
        </authorList>
    </citation>
    <scope>NUCLEOTIDE SEQUENCE [LARGE SCALE GENOMIC DNA]</scope>
    <source>
        <strain evidence="2 3">MA7-20</strain>
    </source>
</reference>
<evidence type="ECO:0000256" key="1">
    <source>
        <dbReference type="SAM" id="MobiDB-lite"/>
    </source>
</evidence>
<keyword evidence="3" id="KW-1185">Reference proteome</keyword>
<dbReference type="KEGG" id="rpod:E0E05_09410"/>
<dbReference type="Pfam" id="PF02348">
    <property type="entry name" value="CTP_transf_3"/>
    <property type="match status" value="1"/>
</dbReference>
<accession>A0A4P6V0D6</accession>
<name>A0A4P6V0D6_9HYPH</name>
<dbReference type="Gene3D" id="3.90.550.10">
    <property type="entry name" value="Spore Coat Polysaccharide Biosynthesis Protein SpsA, Chain A"/>
    <property type="match status" value="1"/>
</dbReference>
<dbReference type="EMBL" id="CP036532">
    <property type="protein sequence ID" value="QBK30792.1"/>
    <property type="molecule type" value="Genomic_DNA"/>
</dbReference>
<dbReference type="PANTHER" id="PTHR42866">
    <property type="entry name" value="3-DEOXY-MANNO-OCTULOSONATE CYTIDYLYLTRANSFERASE"/>
    <property type="match status" value="1"/>
</dbReference>
<sequence length="303" mass="33614">MDTQDALQTGQDDIDRGDVRSGDALFPGCDQGSRRVPIHACRRPCDLEAALCRGASRKELGMPGAIVIQARMGSSRSPGKISHSLQGEPMLEYQIKRLQHAGLRSICVATTDRDQDDITAQVAERTGVWCFRGSENDVMGRYLACADYFDIDPIIRVGGDDPLLDPEGIKFLVKRHGETMADLVYASHPGGWIYGTAGELVTRAALRRAAESTSDPLDREHVISFLKRSEGFSRVKAVPPSKSLIRPEIYLSVDYTEDLHLIEQILAHFTAVGRRYDFSQDELIALYDSGKLEIRNTHLHDGF</sequence>
<dbReference type="InterPro" id="IPR029044">
    <property type="entry name" value="Nucleotide-diphossugar_trans"/>
</dbReference>
<dbReference type="PANTHER" id="PTHR42866:SF1">
    <property type="entry name" value="SPORE COAT POLYSACCHARIDE BIOSYNTHESIS PROTEIN SPSF"/>
    <property type="match status" value="1"/>
</dbReference>
<evidence type="ECO:0000313" key="3">
    <source>
        <dbReference type="Proteomes" id="UP000293719"/>
    </source>
</evidence>